<name>A0ABW5VXY2_9MICO</name>
<dbReference type="PROSITE" id="PS00375">
    <property type="entry name" value="UDPGT"/>
    <property type="match status" value="1"/>
</dbReference>
<dbReference type="InterPro" id="IPR050426">
    <property type="entry name" value="Glycosyltransferase_28"/>
</dbReference>
<feature type="domain" description="Erythromycin biosynthesis protein CIII-like N-terminal" evidence="6">
    <location>
        <begin position="23"/>
        <end position="220"/>
    </location>
</feature>
<dbReference type="InterPro" id="IPR010610">
    <property type="entry name" value="EryCIII-like_C"/>
</dbReference>
<dbReference type="Gene3D" id="3.40.50.2000">
    <property type="entry name" value="Glycogen Phosphorylase B"/>
    <property type="match status" value="2"/>
</dbReference>
<evidence type="ECO:0000313" key="7">
    <source>
        <dbReference type="EMBL" id="MFD2795173.1"/>
    </source>
</evidence>
<accession>A0ABW5VXY2</accession>
<keyword evidence="8" id="KW-1185">Reference proteome</keyword>
<dbReference type="PANTHER" id="PTHR48050:SF13">
    <property type="entry name" value="STEROL 3-BETA-GLUCOSYLTRANSFERASE UGT80A2"/>
    <property type="match status" value="1"/>
</dbReference>
<evidence type="ECO:0000256" key="2">
    <source>
        <dbReference type="ARBA" id="ARBA00022676"/>
    </source>
</evidence>
<dbReference type="EMBL" id="JBHUOG010000002">
    <property type="protein sequence ID" value="MFD2795173.1"/>
    <property type="molecule type" value="Genomic_DNA"/>
</dbReference>
<evidence type="ECO:0000256" key="3">
    <source>
        <dbReference type="ARBA" id="ARBA00022679"/>
    </source>
</evidence>
<comment type="caution">
    <text evidence="7">The sequence shown here is derived from an EMBL/GenBank/DDBJ whole genome shotgun (WGS) entry which is preliminary data.</text>
</comment>
<dbReference type="CDD" id="cd03784">
    <property type="entry name" value="GT1_Gtf-like"/>
    <property type="match status" value="1"/>
</dbReference>
<gene>
    <name evidence="7" type="ORF">ACFS27_16565</name>
</gene>
<reference evidence="8" key="1">
    <citation type="journal article" date="2019" name="Int. J. Syst. Evol. Microbiol.">
        <title>The Global Catalogue of Microorganisms (GCM) 10K type strain sequencing project: providing services to taxonomists for standard genome sequencing and annotation.</title>
        <authorList>
            <consortium name="The Broad Institute Genomics Platform"/>
            <consortium name="The Broad Institute Genome Sequencing Center for Infectious Disease"/>
            <person name="Wu L."/>
            <person name="Ma J."/>
        </authorList>
    </citation>
    <scope>NUCLEOTIDE SEQUENCE [LARGE SCALE GENOMIC DNA]</scope>
    <source>
        <strain evidence="8">CCM 7044</strain>
    </source>
</reference>
<evidence type="ECO:0000313" key="8">
    <source>
        <dbReference type="Proteomes" id="UP001597479"/>
    </source>
</evidence>
<organism evidence="7 8">
    <name type="scientific">Promicromonospora vindobonensis</name>
    <dbReference type="NCBI Taxonomy" id="195748"/>
    <lineage>
        <taxon>Bacteria</taxon>
        <taxon>Bacillati</taxon>
        <taxon>Actinomycetota</taxon>
        <taxon>Actinomycetes</taxon>
        <taxon>Micrococcales</taxon>
        <taxon>Promicromonosporaceae</taxon>
        <taxon>Promicromonospora</taxon>
    </lineage>
</organism>
<sequence length="380" mass="39055">MRILFSSTPAHGHLLPQLPLARAFRNRGDQVAVMTADLFAPVLAPEGIELLPAGPGADVLFAESARRTGVDAAADPTPEAVAEFFAGTRIDLTADDALAAARTFAPDLIVAEAMDFVGPLVAAALEVPLATLAFGPAIPAEFTDGVNRMAADRYAKRGLTPIPARWYLDPCPDLLQPPGWDAPQTRLPLRPEPHQGPGPAAVPPAVPERGQGPRVLVTFGTHFSDPAALIPILTELRDAGVDLVVTLGLTARAEDFGAAGDGVTFTGFAPLAELLHDVDLVVTHGGAGTTLGALARGLPLVVVPQGADQFLQAAVVDASGAGIAVQPGPDVPQAVAKAVGTLRTDAAYAAYADAARAVAQQIQAMPTPAEVAEQLANALN</sequence>
<evidence type="ECO:0000259" key="5">
    <source>
        <dbReference type="Pfam" id="PF06722"/>
    </source>
</evidence>
<dbReference type="PANTHER" id="PTHR48050">
    <property type="entry name" value="STEROL 3-BETA-GLUCOSYLTRANSFERASE"/>
    <property type="match status" value="1"/>
</dbReference>
<dbReference type="SUPFAM" id="SSF53756">
    <property type="entry name" value="UDP-Glycosyltransferase/glycogen phosphorylase"/>
    <property type="match status" value="1"/>
</dbReference>
<dbReference type="Proteomes" id="UP001597479">
    <property type="component" value="Unassembled WGS sequence"/>
</dbReference>
<dbReference type="InterPro" id="IPR002213">
    <property type="entry name" value="UDP_glucos_trans"/>
</dbReference>
<dbReference type="Pfam" id="PF21036">
    <property type="entry name" value="EryCIII-like_N"/>
    <property type="match status" value="1"/>
</dbReference>
<dbReference type="Pfam" id="PF06722">
    <property type="entry name" value="EryCIII-like_C"/>
    <property type="match status" value="1"/>
</dbReference>
<evidence type="ECO:0000256" key="4">
    <source>
        <dbReference type="SAM" id="MobiDB-lite"/>
    </source>
</evidence>
<evidence type="ECO:0000259" key="6">
    <source>
        <dbReference type="Pfam" id="PF21036"/>
    </source>
</evidence>
<evidence type="ECO:0000256" key="1">
    <source>
        <dbReference type="ARBA" id="ARBA00006962"/>
    </source>
</evidence>
<feature type="compositionally biased region" description="Pro residues" evidence="4">
    <location>
        <begin position="194"/>
        <end position="206"/>
    </location>
</feature>
<feature type="region of interest" description="Disordered" evidence="4">
    <location>
        <begin position="180"/>
        <end position="207"/>
    </location>
</feature>
<proteinExistence type="inferred from homology"/>
<dbReference type="InterPro" id="IPR035595">
    <property type="entry name" value="UDP_glycos_trans_CS"/>
</dbReference>
<protein>
    <submittedName>
        <fullName evidence="7">Glycosyltransferase</fullName>
    </submittedName>
</protein>
<comment type="similarity">
    <text evidence="1">Belongs to the glycosyltransferase 28 family.</text>
</comment>
<keyword evidence="2" id="KW-0328">Glycosyltransferase</keyword>
<feature type="domain" description="Erythromycin biosynthesis protein CIII-like C-terminal" evidence="5">
    <location>
        <begin position="233"/>
        <end position="376"/>
    </location>
</feature>
<dbReference type="RefSeq" id="WP_377184994.1">
    <property type="nucleotide sequence ID" value="NZ_JBHUOG010000002.1"/>
</dbReference>
<keyword evidence="3" id="KW-0808">Transferase</keyword>
<dbReference type="InterPro" id="IPR048284">
    <property type="entry name" value="EryCIII-like_N"/>
</dbReference>